<sequence>MEEKEKLPNLGTPMDDKSSEPGEGGGKLCVGKVEEHDKIKNKEEKAGTIKKQLQLDLTSLETNLNV</sequence>
<dbReference type="Proteomes" id="UP001160483">
    <property type="component" value="Unassembled WGS sequence"/>
</dbReference>
<accession>A0AAU9L0J7</accession>
<comment type="caution">
    <text evidence="2">The sequence shown here is derived from an EMBL/GenBank/DDBJ whole genome shotgun (WGS) entry which is preliminary data.</text>
</comment>
<proteinExistence type="predicted"/>
<name>A0AAU9L0J7_9STRA</name>
<organism evidence="2 3">
    <name type="scientific">Peronospora belbahrii</name>
    <dbReference type="NCBI Taxonomy" id="622444"/>
    <lineage>
        <taxon>Eukaryota</taxon>
        <taxon>Sar</taxon>
        <taxon>Stramenopiles</taxon>
        <taxon>Oomycota</taxon>
        <taxon>Peronosporomycetes</taxon>
        <taxon>Peronosporales</taxon>
        <taxon>Peronosporaceae</taxon>
        <taxon>Peronospora</taxon>
    </lineage>
</organism>
<evidence type="ECO:0000313" key="3">
    <source>
        <dbReference type="Proteomes" id="UP001160483"/>
    </source>
</evidence>
<evidence type="ECO:0000256" key="1">
    <source>
        <dbReference type="SAM" id="MobiDB-lite"/>
    </source>
</evidence>
<gene>
    <name evidence="2" type="ORF">PBS003_LOCUS5787</name>
</gene>
<evidence type="ECO:0000313" key="2">
    <source>
        <dbReference type="EMBL" id="CAH0479123.1"/>
    </source>
</evidence>
<reference evidence="2" key="1">
    <citation type="submission" date="2021-11" db="EMBL/GenBank/DDBJ databases">
        <authorList>
            <person name="Islam A."/>
            <person name="Islam S."/>
            <person name="Flora M.S."/>
            <person name="Rahman M."/>
            <person name="Ziaur R.M."/>
            <person name="Epstein J.H."/>
            <person name="Hassan M."/>
            <person name="Klassen M."/>
            <person name="Woodard K."/>
            <person name="Webb A."/>
            <person name="Webby R.J."/>
            <person name="El Zowalaty M.E."/>
        </authorList>
    </citation>
    <scope>NUCLEOTIDE SEQUENCE</scope>
    <source>
        <strain evidence="2">Pbs3</strain>
    </source>
</reference>
<protein>
    <submittedName>
        <fullName evidence="2">Uncharacterized protein</fullName>
    </submittedName>
</protein>
<feature type="region of interest" description="Disordered" evidence="1">
    <location>
        <begin position="1"/>
        <end position="29"/>
    </location>
</feature>
<dbReference type="EMBL" id="CAKKTJ010000293">
    <property type="protein sequence ID" value="CAH0479123.1"/>
    <property type="molecule type" value="Genomic_DNA"/>
</dbReference>
<dbReference type="AlphaFoldDB" id="A0AAU9L0J7"/>